<evidence type="ECO:0000256" key="2">
    <source>
        <dbReference type="ARBA" id="ARBA00022833"/>
    </source>
</evidence>
<evidence type="ECO:0000313" key="4">
    <source>
        <dbReference type="Proteomes" id="UP001199044"/>
    </source>
</evidence>
<dbReference type="PANTHER" id="PTHR43462:SF1">
    <property type="entry name" value="ALANYL-TRNA EDITING PROTEIN AARSD1"/>
    <property type="match status" value="1"/>
</dbReference>
<sequence>MSTYAHTKLVPTEVTFPYSSEPVKTTIMAIQEGESYTDIVTLSSNFHPVSHLWPDHPADQGSLLINDSRFSVVDCLTGAVEIESGKLEVDKAISVKRDTQGWVFVVVHRIEGTGHGFRLGQDLLLEVDAIHQKELSLAHSAEHLTSLALNKVLGKETYWRKDAEMKDSLNHWDFHRYAQSSSQILPHQAIVGYRLGKTLRKRGFNTEVFSADLQFIEDSVNQQLASWIELGSAIDLICEGTVLTESRYWKCRLDEDSVATIPCGGTHARSLSDFASIRIIIRQIDAQNLEIHTNVKARSE</sequence>
<protein>
    <submittedName>
        <fullName evidence="3">Alanyl-tRNA editing protein</fullName>
    </submittedName>
</protein>
<dbReference type="PANTHER" id="PTHR43462">
    <property type="entry name" value="ALANYL-TRNA EDITING PROTEIN"/>
    <property type="match status" value="1"/>
</dbReference>
<gene>
    <name evidence="3" type="ORF">LDJ79_16925</name>
</gene>
<organism evidence="3 4">
    <name type="scientific">Vibrio tritonius</name>
    <dbReference type="NCBI Taxonomy" id="1435069"/>
    <lineage>
        <taxon>Bacteria</taxon>
        <taxon>Pseudomonadati</taxon>
        <taxon>Pseudomonadota</taxon>
        <taxon>Gammaproteobacteria</taxon>
        <taxon>Vibrionales</taxon>
        <taxon>Vibrionaceae</taxon>
        <taxon>Vibrio</taxon>
    </lineage>
</organism>
<evidence type="ECO:0000313" key="3">
    <source>
        <dbReference type="EMBL" id="MCA2017806.1"/>
    </source>
</evidence>
<dbReference type="Proteomes" id="UP001199044">
    <property type="component" value="Unassembled WGS sequence"/>
</dbReference>
<name>A0ABS7YQ61_9VIBR</name>
<evidence type="ECO:0000256" key="1">
    <source>
        <dbReference type="ARBA" id="ARBA00022723"/>
    </source>
</evidence>
<dbReference type="SUPFAM" id="SSF55186">
    <property type="entry name" value="ThrRS/AlaRS common domain"/>
    <property type="match status" value="1"/>
</dbReference>
<dbReference type="Gene3D" id="3.30.980.10">
    <property type="entry name" value="Threonyl-trna Synthetase, Chain A, domain 2"/>
    <property type="match status" value="1"/>
</dbReference>
<proteinExistence type="predicted"/>
<dbReference type="InterPro" id="IPR018163">
    <property type="entry name" value="Thr/Ala-tRNA-synth_IIc_edit"/>
</dbReference>
<reference evidence="4" key="1">
    <citation type="submission" date="2023-07" db="EMBL/GenBank/DDBJ databases">
        <title>Molecular identification of indigenous halophilic bacteria isolated from red sea cost, biodegradation of synthetic dyes and assessment of degraded metabolite toxicity.</title>
        <authorList>
            <person name="Chaieb K."/>
            <person name="Altayb H.N."/>
        </authorList>
    </citation>
    <scope>NUCLEOTIDE SEQUENCE [LARGE SCALE GENOMIC DNA]</scope>
    <source>
        <strain evidence="4">K20</strain>
    </source>
</reference>
<dbReference type="RefSeq" id="WP_225251444.1">
    <property type="nucleotide sequence ID" value="NZ_JAIWIU010000124.1"/>
</dbReference>
<accession>A0ABS7YQ61</accession>
<dbReference type="EMBL" id="JAIWIU010000124">
    <property type="protein sequence ID" value="MCA2017806.1"/>
    <property type="molecule type" value="Genomic_DNA"/>
</dbReference>
<comment type="caution">
    <text evidence="3">The sequence shown here is derived from an EMBL/GenBank/DDBJ whole genome shotgun (WGS) entry which is preliminary data.</text>
</comment>
<keyword evidence="1" id="KW-0479">Metal-binding</keyword>
<keyword evidence="2" id="KW-0862">Zinc</keyword>
<dbReference type="InterPro" id="IPR051335">
    <property type="entry name" value="Alanyl-tRNA_Editing_Enzymes"/>
</dbReference>
<keyword evidence="4" id="KW-1185">Reference proteome</keyword>